<dbReference type="CDD" id="cd06355">
    <property type="entry name" value="PBP1_FmdD-like"/>
    <property type="match status" value="1"/>
</dbReference>
<accession>A0ABU3K989</accession>
<keyword evidence="2" id="KW-1185">Reference proteome</keyword>
<proteinExistence type="predicted"/>
<evidence type="ECO:0000313" key="2">
    <source>
        <dbReference type="Proteomes" id="UP001250932"/>
    </source>
</evidence>
<evidence type="ECO:0000313" key="1">
    <source>
        <dbReference type="EMBL" id="MDT7042979.1"/>
    </source>
</evidence>
<reference evidence="1 2" key="1">
    <citation type="journal article" date="2023" name="ISME J.">
        <title>Cultivation and genomic characterization of novel and ubiquitous marine nitrite-oxidizing bacteria from the Nitrospirales.</title>
        <authorList>
            <person name="Mueller A.J."/>
            <person name="Daebeler A."/>
            <person name="Herbold C.W."/>
            <person name="Kirkegaard R.H."/>
            <person name="Daims H."/>
        </authorList>
    </citation>
    <scope>NUCLEOTIDE SEQUENCE [LARGE SCALE GENOMIC DNA]</scope>
    <source>
        <strain evidence="1 2">EB</strain>
    </source>
</reference>
<dbReference type="InterPro" id="IPR028082">
    <property type="entry name" value="Peripla_BP_I"/>
</dbReference>
<dbReference type="PANTHER" id="PTHR47628:SF1">
    <property type="entry name" value="ALIPHATIC AMIDASE EXPRESSION-REGULATING PROTEIN"/>
    <property type="match status" value="1"/>
</dbReference>
<dbReference type="PANTHER" id="PTHR47628">
    <property type="match status" value="1"/>
</dbReference>
<organism evidence="1 2">
    <name type="scientific">Candidatus Nitronereus thalassa</name>
    <dbReference type="NCBI Taxonomy" id="3020898"/>
    <lineage>
        <taxon>Bacteria</taxon>
        <taxon>Pseudomonadati</taxon>
        <taxon>Nitrospirota</taxon>
        <taxon>Nitrospiria</taxon>
        <taxon>Nitrospirales</taxon>
        <taxon>Nitrospiraceae</taxon>
        <taxon>Candidatus Nitronereus</taxon>
    </lineage>
</organism>
<dbReference type="NCBIfam" id="TIGR03407">
    <property type="entry name" value="urea_ABC_UrtA"/>
    <property type="match status" value="1"/>
</dbReference>
<dbReference type="EMBL" id="JAQOUE010000001">
    <property type="protein sequence ID" value="MDT7042979.1"/>
    <property type="molecule type" value="Genomic_DNA"/>
</dbReference>
<dbReference type="SUPFAM" id="SSF53822">
    <property type="entry name" value="Periplasmic binding protein-like I"/>
    <property type="match status" value="1"/>
</dbReference>
<protein>
    <submittedName>
        <fullName evidence="1">Urea ABC transporter substrate-binding protein</fullName>
    </submittedName>
</protein>
<dbReference type="Pfam" id="PF13433">
    <property type="entry name" value="Peripla_BP_5"/>
    <property type="match status" value="1"/>
</dbReference>
<dbReference type="Gene3D" id="3.40.50.2300">
    <property type="match status" value="2"/>
</dbReference>
<gene>
    <name evidence="1" type="primary">urtA</name>
    <name evidence="1" type="ORF">PPG34_11495</name>
</gene>
<sequence>MNTWNIFGRYWIGLVFVALFGGLASCYFQSLSTTTQPIKVGILHSLTGTMAISERSVVDATLLAIEEINSKGGLLGRMIEPVIVDGESNEERFAELADQLIHRDKVSVIFGCWTSASRRRVKPVVESANHLLFYPVQYEGLEQSPNIIYTGAAPNQQIIPAVKWSFDNLGKKFFLIGSDYVFPKTANAIIKAQVNALGGEIVGEHYLPLGTTNVSEAIQSIIQTQPSVILNTINGDSNQAFFQSLQAASISAQVTPTMSFSIAEDELRTLGPLNMEGNYAVWNYFQAIESEENRGFVSRFQNRFGKDRVTDDPMEAGYFGLYLWAQAVEAAGSDKPTLVRQTLPERSFLAPEGIVSVDGKTNHTWKTVRVGQIKKDGQFKILWTSDHAIQAVPYPPYLSKAEWEEFLHRLYVQWDNQWANPHS</sequence>
<dbReference type="RefSeq" id="WP_313833454.1">
    <property type="nucleotide sequence ID" value="NZ_JAQOUE010000001.1"/>
</dbReference>
<name>A0ABU3K989_9BACT</name>
<dbReference type="InterPro" id="IPR017777">
    <property type="entry name" value="ABC_urea-bd_UrtA"/>
</dbReference>
<dbReference type="Proteomes" id="UP001250932">
    <property type="component" value="Unassembled WGS sequence"/>
</dbReference>
<comment type="caution">
    <text evidence="1">The sequence shown here is derived from an EMBL/GenBank/DDBJ whole genome shotgun (WGS) entry which is preliminary data.</text>
</comment>